<sequence length="321" mass="36564">MILGILRLADFSELKIHLKNFGIVNLAIVCFLQVITMVLINIQWFTISKEIGQKMPIGKLIHINTISTFVESITPSVKAGGEAVKVYLLKSDLGFTTANAIALVTIQKIVSFFAFLVLSFISILLTINKIYYNEYFNYIIVVFVILLSIFAMVLFTVIFSNSTLRIIKRLSIKDSIKFKIEKGINQFNITFNLFTKNKKGLFFQIFFSIVIWSFYAIKSTIIANMLDLQLSVITISAFTFLSYMAGMIPLLPGGLGAFEGSMVFLLSIMQVPMVEGIAFTVILRFVTFWFVCIVSITYLAIYYLINIIDRKEFKKWLYKTT</sequence>
<dbReference type="NCBIfam" id="TIGR00374">
    <property type="entry name" value="flippase-like domain"/>
    <property type="match status" value="1"/>
</dbReference>
<keyword evidence="2" id="KW-1003">Cell membrane</keyword>
<evidence type="ECO:0000256" key="2">
    <source>
        <dbReference type="ARBA" id="ARBA00022475"/>
    </source>
</evidence>
<feature type="transmembrane region" description="Helical" evidence="6">
    <location>
        <begin position="20"/>
        <end position="45"/>
    </location>
</feature>
<dbReference type="PANTHER" id="PTHR39087">
    <property type="entry name" value="UPF0104 MEMBRANE PROTEIN MJ1595"/>
    <property type="match status" value="1"/>
</dbReference>
<comment type="catalytic activity">
    <reaction evidence="6">
        <text>L-lysyl-tRNA(Lys) + a 1,2-diacyl-sn-glycero-3-phospho-(1'-sn-glycerol) = a 1,2-diacyl-sn-glycero-3-phospho-1'-(3'-O-L-lysyl)-sn-glycerol + tRNA(Lys)</text>
        <dbReference type="Rhea" id="RHEA:10668"/>
        <dbReference type="Rhea" id="RHEA-COMP:9696"/>
        <dbReference type="Rhea" id="RHEA-COMP:9697"/>
        <dbReference type="ChEBI" id="CHEBI:64716"/>
        <dbReference type="ChEBI" id="CHEBI:75792"/>
        <dbReference type="ChEBI" id="CHEBI:78442"/>
        <dbReference type="ChEBI" id="CHEBI:78529"/>
        <dbReference type="EC" id="2.3.2.3"/>
    </reaction>
</comment>
<dbReference type="GO" id="GO:0046677">
    <property type="term" value="P:response to antibiotic"/>
    <property type="evidence" value="ECO:0007669"/>
    <property type="project" value="UniProtKB-KW"/>
</dbReference>
<dbReference type="EMBL" id="SLYC01000009">
    <property type="protein sequence ID" value="TCQ03474.1"/>
    <property type="molecule type" value="Genomic_DNA"/>
</dbReference>
<feature type="transmembrane region" description="Helical" evidence="6">
    <location>
        <begin position="288"/>
        <end position="305"/>
    </location>
</feature>
<evidence type="ECO:0000313" key="8">
    <source>
        <dbReference type="Proteomes" id="UP000295504"/>
    </source>
</evidence>
<protein>
    <recommendedName>
        <fullName evidence="6">Phosphatidylglycerol lysyltransferase</fullName>
        <ecNumber evidence="6">2.3.2.3</ecNumber>
    </recommendedName>
    <alternativeName>
        <fullName evidence="6">Lysylphosphatidylglycerol synthase</fullName>
    </alternativeName>
</protein>
<comment type="caution">
    <text evidence="7">The sequence shown here is derived from an EMBL/GenBank/DDBJ whole genome shotgun (WGS) entry which is preliminary data.</text>
</comment>
<evidence type="ECO:0000256" key="4">
    <source>
        <dbReference type="ARBA" id="ARBA00022989"/>
    </source>
</evidence>
<feature type="transmembrane region" description="Helical" evidence="6">
    <location>
        <begin position="109"/>
        <end position="132"/>
    </location>
</feature>
<reference evidence="7 8" key="1">
    <citation type="submission" date="2019-03" db="EMBL/GenBank/DDBJ databases">
        <title>Genomic Encyclopedia of Type Strains, Phase IV (KMG-IV): sequencing the most valuable type-strain genomes for metagenomic binning, comparative biology and taxonomic classification.</title>
        <authorList>
            <person name="Goeker M."/>
        </authorList>
    </citation>
    <scope>NUCLEOTIDE SEQUENCE [LARGE SCALE GENOMIC DNA]</scope>
    <source>
        <strain evidence="7 8">DSM 100013</strain>
    </source>
</reference>
<keyword evidence="6" id="KW-0046">Antibiotic resistance</keyword>
<keyword evidence="6" id="KW-0443">Lipid metabolism</keyword>
<dbReference type="EC" id="2.3.2.3" evidence="6"/>
<organism evidence="7 8">
    <name type="scientific">Serpentinicella alkaliphila</name>
    <dbReference type="NCBI Taxonomy" id="1734049"/>
    <lineage>
        <taxon>Bacteria</taxon>
        <taxon>Bacillati</taxon>
        <taxon>Bacillota</taxon>
        <taxon>Clostridia</taxon>
        <taxon>Peptostreptococcales</taxon>
        <taxon>Natronincolaceae</taxon>
        <taxon>Serpentinicella</taxon>
    </lineage>
</organism>
<accession>A0A4V2T414</accession>
<evidence type="ECO:0000256" key="5">
    <source>
        <dbReference type="ARBA" id="ARBA00023136"/>
    </source>
</evidence>
<keyword evidence="4 6" id="KW-1133">Transmembrane helix</keyword>
<evidence type="ECO:0000256" key="3">
    <source>
        <dbReference type="ARBA" id="ARBA00022692"/>
    </source>
</evidence>
<dbReference type="Proteomes" id="UP000295504">
    <property type="component" value="Unassembled WGS sequence"/>
</dbReference>
<proteinExistence type="inferred from homology"/>
<keyword evidence="6" id="KW-0808">Transferase</keyword>
<keyword evidence="5 6" id="KW-0472">Membrane</keyword>
<dbReference type="GO" id="GO:0006629">
    <property type="term" value="P:lipid metabolic process"/>
    <property type="evidence" value="ECO:0007669"/>
    <property type="project" value="UniProtKB-KW"/>
</dbReference>
<evidence type="ECO:0000256" key="1">
    <source>
        <dbReference type="ARBA" id="ARBA00004651"/>
    </source>
</evidence>
<dbReference type="AlphaFoldDB" id="A0A4V2T414"/>
<name>A0A4V2T414_9FIRM</name>
<evidence type="ECO:0000313" key="7">
    <source>
        <dbReference type="EMBL" id="TCQ03474.1"/>
    </source>
</evidence>
<dbReference type="GO" id="GO:0050071">
    <property type="term" value="F:phosphatidylglycerol lysyltransferase activity"/>
    <property type="evidence" value="ECO:0007669"/>
    <property type="project" value="UniProtKB-EC"/>
</dbReference>
<feature type="transmembrane region" description="Helical" evidence="6">
    <location>
        <begin position="201"/>
        <end position="222"/>
    </location>
</feature>
<keyword evidence="3 6" id="KW-0812">Transmembrane</keyword>
<dbReference type="PANTHER" id="PTHR39087:SF2">
    <property type="entry name" value="UPF0104 MEMBRANE PROTEIN MJ1595"/>
    <property type="match status" value="1"/>
</dbReference>
<comment type="similarity">
    <text evidence="6">Belongs to the LPG synthase family.</text>
</comment>
<feature type="transmembrane region" description="Helical" evidence="6">
    <location>
        <begin position="228"/>
        <end position="251"/>
    </location>
</feature>
<feature type="transmembrane region" description="Helical" evidence="6">
    <location>
        <begin position="138"/>
        <end position="159"/>
    </location>
</feature>
<comment type="subcellular location">
    <subcellularLocation>
        <location evidence="1 6">Cell membrane</location>
        <topology evidence="1 6">Multi-pass membrane protein</topology>
    </subcellularLocation>
</comment>
<dbReference type="Pfam" id="PF03706">
    <property type="entry name" value="LPG_synthase_TM"/>
    <property type="match status" value="1"/>
</dbReference>
<evidence type="ECO:0000256" key="6">
    <source>
        <dbReference type="RuleBase" id="RU363042"/>
    </source>
</evidence>
<comment type="function">
    <text evidence="6">Catalyzes the transfer of a lysyl group from L-lysyl-tRNA(Lys) to membrane-bound phosphatidylglycerol (PG), which produces lysylphosphatidylglycerol (LPG), a major component of the bacterial membrane with a positive net charge. LPG synthesis contributes to bacterial virulence as it is involved in the resistance mechanism against cationic antimicrobial peptides (CAMP) produces by the host's immune system (defensins, cathelicidins) and by the competing microorganisms.</text>
</comment>
<feature type="transmembrane region" description="Helical" evidence="6">
    <location>
        <begin position="263"/>
        <end position="282"/>
    </location>
</feature>
<dbReference type="InterPro" id="IPR022791">
    <property type="entry name" value="L-PG_synthase/AglD"/>
</dbReference>
<gene>
    <name evidence="6" type="primary">mprF</name>
    <name evidence="7" type="ORF">EDD79_100954</name>
</gene>
<keyword evidence="8" id="KW-1185">Reference proteome</keyword>
<dbReference type="GO" id="GO:0005886">
    <property type="term" value="C:plasma membrane"/>
    <property type="evidence" value="ECO:0007669"/>
    <property type="project" value="UniProtKB-SubCell"/>
</dbReference>